<dbReference type="Gene3D" id="1.10.260.40">
    <property type="entry name" value="lambda repressor-like DNA-binding domains"/>
    <property type="match status" value="1"/>
</dbReference>
<evidence type="ECO:0000259" key="7">
    <source>
        <dbReference type="PROSITE" id="PS50943"/>
    </source>
</evidence>
<proteinExistence type="predicted"/>
<dbReference type="CDD" id="cd00093">
    <property type="entry name" value="HTH_XRE"/>
    <property type="match status" value="1"/>
</dbReference>
<keyword evidence="3 6" id="KW-1133">Transmembrane helix</keyword>
<dbReference type="GO" id="GO:0005829">
    <property type="term" value="C:cytosol"/>
    <property type="evidence" value="ECO:0007669"/>
    <property type="project" value="TreeGrafter"/>
</dbReference>
<dbReference type="PANTHER" id="PTHR46797">
    <property type="entry name" value="HTH-TYPE TRANSCRIPTIONAL REGULATOR"/>
    <property type="match status" value="1"/>
</dbReference>
<feature type="domain" description="HTH cro/C1-type" evidence="7">
    <location>
        <begin position="8"/>
        <end position="62"/>
    </location>
</feature>
<keyword evidence="9" id="KW-1185">Reference proteome</keyword>
<reference evidence="8" key="1">
    <citation type="submission" date="2022-11" db="EMBL/GenBank/DDBJ databases">
        <title>Lacinutrix neustonica HL-RS19T sp. nov., isolated from the surface microlayer sample of brackish Lake Shihwa.</title>
        <authorList>
            <person name="Choi J.Y."/>
            <person name="Hwang C.Y."/>
        </authorList>
    </citation>
    <scope>NUCLEOTIDE SEQUENCE</scope>
    <source>
        <strain evidence="8">HL-RS19</strain>
    </source>
</reference>
<dbReference type="Pfam" id="PF09685">
    <property type="entry name" value="MamF_MmsF"/>
    <property type="match status" value="1"/>
</dbReference>
<evidence type="ECO:0000256" key="6">
    <source>
        <dbReference type="SAM" id="Phobius"/>
    </source>
</evidence>
<evidence type="ECO:0000256" key="4">
    <source>
        <dbReference type="ARBA" id="ARBA00023125"/>
    </source>
</evidence>
<dbReference type="SMART" id="SM00530">
    <property type="entry name" value="HTH_XRE"/>
    <property type="match status" value="1"/>
</dbReference>
<evidence type="ECO:0000256" key="2">
    <source>
        <dbReference type="ARBA" id="ARBA00022692"/>
    </source>
</evidence>
<evidence type="ECO:0000256" key="3">
    <source>
        <dbReference type="ARBA" id="ARBA00022989"/>
    </source>
</evidence>
<keyword evidence="2 6" id="KW-0812">Transmembrane</keyword>
<dbReference type="EMBL" id="CP113088">
    <property type="protein sequence ID" value="WAC01757.1"/>
    <property type="molecule type" value="Genomic_DNA"/>
</dbReference>
<keyword evidence="5 6" id="KW-0472">Membrane</keyword>
<dbReference type="AlphaFoldDB" id="A0A9E8SDH2"/>
<dbReference type="InterPro" id="IPR050807">
    <property type="entry name" value="TransReg_Diox_bact_type"/>
</dbReference>
<dbReference type="InterPro" id="IPR001387">
    <property type="entry name" value="Cro/C1-type_HTH"/>
</dbReference>
<dbReference type="PROSITE" id="PS50943">
    <property type="entry name" value="HTH_CROC1"/>
    <property type="match status" value="1"/>
</dbReference>
<dbReference type="InterPro" id="IPR010982">
    <property type="entry name" value="Lambda_DNA-bd_dom_sf"/>
</dbReference>
<feature type="transmembrane region" description="Helical" evidence="6">
    <location>
        <begin position="73"/>
        <end position="100"/>
    </location>
</feature>
<evidence type="ECO:0000256" key="1">
    <source>
        <dbReference type="ARBA" id="ARBA00004141"/>
    </source>
</evidence>
<keyword evidence="4" id="KW-0238">DNA-binding</keyword>
<evidence type="ECO:0000256" key="5">
    <source>
        <dbReference type="ARBA" id="ARBA00023136"/>
    </source>
</evidence>
<feature type="transmembrane region" description="Helical" evidence="6">
    <location>
        <begin position="112"/>
        <end position="135"/>
    </location>
</feature>
<dbReference type="InterPro" id="IPR019109">
    <property type="entry name" value="MamF_MmsF"/>
</dbReference>
<accession>A0A9E8SDH2</accession>
<dbReference type="GO" id="GO:0003700">
    <property type="term" value="F:DNA-binding transcription factor activity"/>
    <property type="evidence" value="ECO:0007669"/>
    <property type="project" value="TreeGrafter"/>
</dbReference>
<feature type="transmembrane region" description="Helical" evidence="6">
    <location>
        <begin position="147"/>
        <end position="168"/>
    </location>
</feature>
<dbReference type="Pfam" id="PF01381">
    <property type="entry name" value="HTH_3"/>
    <property type="match status" value="1"/>
</dbReference>
<evidence type="ECO:0000313" key="8">
    <source>
        <dbReference type="EMBL" id="WAC01757.1"/>
    </source>
</evidence>
<gene>
    <name evidence="8" type="ORF">N7U66_17960</name>
</gene>
<name>A0A9E8SDH2_9FLAO</name>
<dbReference type="RefSeq" id="WP_267676355.1">
    <property type="nucleotide sequence ID" value="NZ_CP113088.1"/>
</dbReference>
<dbReference type="SUPFAM" id="SSF47413">
    <property type="entry name" value="lambda repressor-like DNA-binding domains"/>
    <property type="match status" value="1"/>
</dbReference>
<sequence>MKEVGEKIKEVRKKKGLSQEALAESAKVNLRTIQRIENSESEPRGKTLHLICNVLEINTEGLLDYGKHNDKSYLIIFQLSVLLFLAIPMGNIILPFILWFNKKDKIIGLKEIGANLLNFQIVWSVLAFASITVAAISKIQHYESPAFLLYIFFALYALNITLPIVFALKTNNGKTGAFYPNLIKFIR</sequence>
<dbReference type="GO" id="GO:0003677">
    <property type="term" value="F:DNA binding"/>
    <property type="evidence" value="ECO:0007669"/>
    <property type="project" value="UniProtKB-KW"/>
</dbReference>
<dbReference type="PANTHER" id="PTHR46797:SF1">
    <property type="entry name" value="METHYLPHOSPHONATE SYNTHASE"/>
    <property type="match status" value="1"/>
</dbReference>
<comment type="subcellular location">
    <subcellularLocation>
        <location evidence="1">Membrane</location>
        <topology evidence="1">Multi-pass membrane protein</topology>
    </subcellularLocation>
</comment>
<dbReference type="Proteomes" id="UP001164705">
    <property type="component" value="Chromosome"/>
</dbReference>
<protein>
    <submittedName>
        <fullName evidence="8">Helix-turn-helix domain-containing protein</fullName>
    </submittedName>
</protein>
<organism evidence="8 9">
    <name type="scientific">Lacinutrix neustonica</name>
    <dbReference type="NCBI Taxonomy" id="2980107"/>
    <lineage>
        <taxon>Bacteria</taxon>
        <taxon>Pseudomonadati</taxon>
        <taxon>Bacteroidota</taxon>
        <taxon>Flavobacteriia</taxon>
        <taxon>Flavobacteriales</taxon>
        <taxon>Flavobacteriaceae</taxon>
        <taxon>Lacinutrix</taxon>
    </lineage>
</organism>
<dbReference type="KEGG" id="lnu:N7U66_17960"/>
<evidence type="ECO:0000313" key="9">
    <source>
        <dbReference type="Proteomes" id="UP001164705"/>
    </source>
</evidence>